<sequence>MNDKRELEAFSELKGNTLLVYFFYLETKIRPVGAREVQRKLNFSSPTLAIYHLEKLCTLGLVHKSQDGFFLTKEIKIGALSQVIKFGSLVLPRYIFYTVFFSILLLCYLVFLWLANSFEINIHSSYAILVSLTVIWVMIYECIRIWKQSPI</sequence>
<keyword evidence="1" id="KW-0472">Membrane</keyword>
<keyword evidence="1" id="KW-1133">Transmembrane helix</keyword>
<evidence type="ECO:0000313" key="3">
    <source>
        <dbReference type="Proteomes" id="UP000037237"/>
    </source>
</evidence>
<accession>A0A0M0BZT8</accession>
<dbReference type="EMBL" id="LFWU01000013">
    <property type="protein sequence ID" value="KON34117.1"/>
    <property type="molecule type" value="Genomic_DNA"/>
</dbReference>
<evidence type="ECO:0000256" key="1">
    <source>
        <dbReference type="SAM" id="Phobius"/>
    </source>
</evidence>
<keyword evidence="1" id="KW-0812">Transmembrane</keyword>
<feature type="transmembrane region" description="Helical" evidence="1">
    <location>
        <begin position="126"/>
        <end position="146"/>
    </location>
</feature>
<evidence type="ECO:0000313" key="2">
    <source>
        <dbReference type="EMBL" id="KON34117.1"/>
    </source>
</evidence>
<comment type="caution">
    <text evidence="2">The sequence shown here is derived from an EMBL/GenBank/DDBJ whole genome shotgun (WGS) entry which is preliminary data.</text>
</comment>
<organism evidence="2 3">
    <name type="scientific">miscellaneous Crenarchaeota group-1 archaeon SG8-32-1</name>
    <dbReference type="NCBI Taxonomy" id="1685124"/>
    <lineage>
        <taxon>Archaea</taxon>
        <taxon>Candidatus Bathyarchaeota</taxon>
        <taxon>MCG-1</taxon>
    </lineage>
</organism>
<dbReference type="AlphaFoldDB" id="A0A0M0BZT8"/>
<reference evidence="2 3" key="1">
    <citation type="submission" date="2015-06" db="EMBL/GenBank/DDBJ databases">
        <title>New insights into the roles of widespread benthic archaea in carbon and nitrogen cycling.</title>
        <authorList>
            <person name="Lazar C.S."/>
            <person name="Baker B.J."/>
            <person name="Seitz K.W."/>
            <person name="Hyde A.S."/>
            <person name="Dick G.J."/>
            <person name="Hinrichs K.-U."/>
            <person name="Teske A.P."/>
        </authorList>
    </citation>
    <scope>NUCLEOTIDE SEQUENCE [LARGE SCALE GENOMIC DNA]</scope>
    <source>
        <strain evidence="2">SG8-32-1</strain>
    </source>
</reference>
<feature type="transmembrane region" description="Helical" evidence="1">
    <location>
        <begin position="94"/>
        <end position="114"/>
    </location>
</feature>
<proteinExistence type="predicted"/>
<evidence type="ECO:0008006" key="4">
    <source>
        <dbReference type="Google" id="ProtNLM"/>
    </source>
</evidence>
<name>A0A0M0BZT8_9ARCH</name>
<protein>
    <recommendedName>
        <fullName evidence="4">LexA repressor DNA-binding domain-containing protein</fullName>
    </recommendedName>
</protein>
<gene>
    <name evidence="2" type="ORF">AC477_00745</name>
</gene>
<dbReference type="Proteomes" id="UP000037237">
    <property type="component" value="Unassembled WGS sequence"/>
</dbReference>